<comment type="function">
    <text evidence="1">Transfers the gamma-phosphate of ATP to the 4'-position of a tetraacyldisaccharide 1-phosphate intermediate (termed DS-1-P) to form tetraacyldisaccharide 1,4'-bis-phosphate (lipid IVA).</text>
</comment>
<dbReference type="OrthoDB" id="9766423at2"/>
<evidence type="ECO:0000256" key="6">
    <source>
        <dbReference type="ARBA" id="ARBA00022556"/>
    </source>
</evidence>
<dbReference type="EC" id="2.7.1.130" evidence="3 12"/>
<evidence type="ECO:0000256" key="5">
    <source>
        <dbReference type="ARBA" id="ARBA00022516"/>
    </source>
</evidence>
<sequence>MNQTTEAAMTAAEAHNREFLVFSLGEEEYAVDILISDDGLQHLALGRDMELVIVDGRRGFGNGRCLPAGPLREPLARLEEVDAVLVNGAPSFAMPERGWTFRLAPMQWRALQDDSRFPLLPLPFSGPVHAVAGIGNPGRFFATLAEMGIEARPHAMADHHAFTARDLAFDDGLPVVMTAKDAEKCQFLAPADSWVLEVEAQPVAGFAAWLDARLEALR</sequence>
<evidence type="ECO:0000256" key="9">
    <source>
        <dbReference type="ARBA" id="ARBA00022777"/>
    </source>
</evidence>
<dbReference type="PATRIC" id="fig|507626.3.peg.1171"/>
<evidence type="ECO:0000256" key="3">
    <source>
        <dbReference type="ARBA" id="ARBA00012071"/>
    </source>
</evidence>
<keyword evidence="8" id="KW-0547">Nucleotide-binding</keyword>
<dbReference type="STRING" id="507626.LOKO_01183"/>
<accession>A0A0X8HCT7</accession>
<dbReference type="GO" id="GO:0005524">
    <property type="term" value="F:ATP binding"/>
    <property type="evidence" value="ECO:0007669"/>
    <property type="project" value="UniProtKB-KW"/>
</dbReference>
<dbReference type="KEGG" id="hco:LOKO_01183"/>
<dbReference type="Pfam" id="PF02606">
    <property type="entry name" value="LpxK"/>
    <property type="match status" value="1"/>
</dbReference>
<dbReference type="GO" id="GO:0005886">
    <property type="term" value="C:plasma membrane"/>
    <property type="evidence" value="ECO:0007669"/>
    <property type="project" value="TreeGrafter"/>
</dbReference>
<name>A0A0X8HCT7_9GAMM</name>
<dbReference type="PANTHER" id="PTHR42724:SF1">
    <property type="entry name" value="TETRAACYLDISACCHARIDE 4'-KINASE, MITOCHONDRIAL-RELATED"/>
    <property type="match status" value="1"/>
</dbReference>
<evidence type="ECO:0000256" key="4">
    <source>
        <dbReference type="ARBA" id="ARBA00016436"/>
    </source>
</evidence>
<keyword evidence="5" id="KW-0444">Lipid biosynthesis</keyword>
<keyword evidence="9 13" id="KW-0418">Kinase</keyword>
<keyword evidence="10" id="KW-0067">ATP-binding</keyword>
<evidence type="ECO:0000256" key="1">
    <source>
        <dbReference type="ARBA" id="ARBA00002274"/>
    </source>
</evidence>
<keyword evidence="7 13" id="KW-0808">Transferase</keyword>
<dbReference type="Proteomes" id="UP000063387">
    <property type="component" value="Chromosome"/>
</dbReference>
<evidence type="ECO:0000256" key="11">
    <source>
        <dbReference type="ARBA" id="ARBA00023098"/>
    </source>
</evidence>
<evidence type="ECO:0000313" key="14">
    <source>
        <dbReference type="Proteomes" id="UP000063387"/>
    </source>
</evidence>
<dbReference type="NCBIfam" id="TIGR00682">
    <property type="entry name" value="lpxK"/>
    <property type="match status" value="1"/>
</dbReference>
<reference evidence="13 14" key="1">
    <citation type="journal article" date="2016" name="Genome Announc.">
        <title>Draft Genome Sequence of 'Halomonas chromatireducens' Strain AGD 8-3, a Haloalkaliphilic Chromate- and Selenite-Reducing Gammaproteobacterium.</title>
        <authorList>
            <person name="Sharko F.S."/>
            <person name="Shapovalova A.A."/>
            <person name="Tsygankova S.V."/>
            <person name="Komova A.V."/>
            <person name="Boulygina E.S."/>
            <person name="Teslyuk A.B."/>
            <person name="Gotovtsev P.M."/>
            <person name="Namsaraev Z.B."/>
            <person name="Khijniak T.V."/>
            <person name="Nedoluzhko A.V."/>
            <person name="Vasilov R.G."/>
        </authorList>
    </citation>
    <scope>NUCLEOTIDE SEQUENCE [LARGE SCALE GENOMIC DNA]</scope>
    <source>
        <strain evidence="13 14">AGD 8-3</strain>
    </source>
</reference>
<evidence type="ECO:0000256" key="2">
    <source>
        <dbReference type="ARBA" id="ARBA00004870"/>
    </source>
</evidence>
<keyword evidence="14" id="KW-1185">Reference proteome</keyword>
<proteinExistence type="predicted"/>
<dbReference type="AlphaFoldDB" id="A0A0X8HCT7"/>
<evidence type="ECO:0000256" key="8">
    <source>
        <dbReference type="ARBA" id="ARBA00022741"/>
    </source>
</evidence>
<evidence type="ECO:0000256" key="10">
    <source>
        <dbReference type="ARBA" id="ARBA00022840"/>
    </source>
</evidence>
<keyword evidence="6" id="KW-0441">Lipid A biosynthesis</keyword>
<comment type="pathway">
    <text evidence="2">Glycolipid biosynthesis; lipid IV(A) biosynthesis; lipid IV(A) from (3R)-3-hydroxytetradecanoyl-[acyl-carrier-protein] and UDP-N-acetyl-alpha-D-glucosamine: step 6/6.</text>
</comment>
<reference evidence="13 14" key="2">
    <citation type="submission" date="2016-02" db="EMBL/GenBank/DDBJ databases">
        <authorList>
            <person name="Wen L."/>
            <person name="He K."/>
            <person name="Yang H."/>
        </authorList>
    </citation>
    <scope>NUCLEOTIDE SEQUENCE [LARGE SCALE GENOMIC DNA]</scope>
    <source>
        <strain evidence="13 14">AGD 8-3</strain>
    </source>
</reference>
<organism evidence="13 14">
    <name type="scientific">Halomonas chromatireducens</name>
    <dbReference type="NCBI Taxonomy" id="507626"/>
    <lineage>
        <taxon>Bacteria</taxon>
        <taxon>Pseudomonadati</taxon>
        <taxon>Pseudomonadota</taxon>
        <taxon>Gammaproteobacteria</taxon>
        <taxon>Oceanospirillales</taxon>
        <taxon>Halomonadaceae</taxon>
        <taxon>Halomonas</taxon>
    </lineage>
</organism>
<protein>
    <recommendedName>
        <fullName evidence="4 12">Tetraacyldisaccharide 4'-kinase</fullName>
        <ecNumber evidence="3 12">2.7.1.130</ecNumber>
    </recommendedName>
</protein>
<evidence type="ECO:0000256" key="12">
    <source>
        <dbReference type="NCBIfam" id="TIGR00682"/>
    </source>
</evidence>
<evidence type="ECO:0000256" key="7">
    <source>
        <dbReference type="ARBA" id="ARBA00022679"/>
    </source>
</evidence>
<dbReference type="GO" id="GO:0009245">
    <property type="term" value="P:lipid A biosynthetic process"/>
    <property type="evidence" value="ECO:0007669"/>
    <property type="project" value="UniProtKB-UniRule"/>
</dbReference>
<dbReference type="InterPro" id="IPR003758">
    <property type="entry name" value="LpxK"/>
</dbReference>
<dbReference type="EMBL" id="CP014226">
    <property type="protein sequence ID" value="AMD00256.1"/>
    <property type="molecule type" value="Genomic_DNA"/>
</dbReference>
<evidence type="ECO:0000313" key="13">
    <source>
        <dbReference type="EMBL" id="AMD00256.1"/>
    </source>
</evidence>
<dbReference type="PANTHER" id="PTHR42724">
    <property type="entry name" value="TETRAACYLDISACCHARIDE 4'-KINASE"/>
    <property type="match status" value="1"/>
</dbReference>
<dbReference type="GO" id="GO:0009244">
    <property type="term" value="P:lipopolysaccharide core region biosynthetic process"/>
    <property type="evidence" value="ECO:0007669"/>
    <property type="project" value="TreeGrafter"/>
</dbReference>
<dbReference type="GO" id="GO:0009029">
    <property type="term" value="F:lipid-A 4'-kinase activity"/>
    <property type="evidence" value="ECO:0007669"/>
    <property type="project" value="UniProtKB-UniRule"/>
</dbReference>
<gene>
    <name evidence="13" type="primary">lpxK_1</name>
    <name evidence="13" type="ORF">LOKO_01183</name>
</gene>
<dbReference type="UniPathway" id="UPA00359">
    <property type="reaction ID" value="UER00482"/>
</dbReference>
<keyword evidence="11" id="KW-0443">Lipid metabolism</keyword>